<keyword evidence="1" id="KW-1133">Transmembrane helix</keyword>
<feature type="transmembrane region" description="Helical" evidence="1">
    <location>
        <begin position="180"/>
        <end position="201"/>
    </location>
</feature>
<keyword evidence="1" id="KW-0472">Membrane</keyword>
<evidence type="ECO:0000313" key="3">
    <source>
        <dbReference type="Proteomes" id="UP000113346"/>
    </source>
</evidence>
<sequence length="266" mass="30228">MSGHSFTEMELSESWMHENLLNWIYRFRCIVSIYSNILFELAGTFSTCVLLWFSFPSVTEMCLLCTVPTGAILIPTLCLGIACCCQKEMLRYAGSSTFACVLIDTSITVMTGFCCPRKNLSLGTALTLLMIVMCNALAFYAGRNAVRWRMFLSGCGWAVLCFFFFLVFAKAAIIYKIFTVMYFCLITGVSYLMVYQLLYIIHPTSSETPFTWAMELTRSMAVYAAIITMFNAFSMMFSMNEWMGVMIGKMNQTEHSSWGWLLLNKP</sequence>
<name>G8XU58_SCMVC</name>
<reference evidence="2" key="1">
    <citation type="submission" date="2011-12" db="EMBL/GenBank/DDBJ databases">
        <title>Comparative genomics of primate cytomegaloviruses.</title>
        <authorList>
            <person name="Davison A.J."/>
            <person name="Holton M."/>
            <person name="Dolan A."/>
            <person name="Dargan D.J."/>
            <person name="Gatherer D."/>
            <person name="Hayward G.S."/>
        </authorList>
    </citation>
    <scope>NUCLEOTIDE SEQUENCE [LARGE SCALE GENOMIC DNA]</scope>
    <source>
        <strain evidence="2">Colburn</strain>
    </source>
</reference>
<organism evidence="2 3">
    <name type="scientific">Simian cytomegalovirus (strain Colburn)</name>
    <dbReference type="NCBI Taxonomy" id="50292"/>
    <lineage>
        <taxon>Viruses</taxon>
        <taxon>Duplodnaviria</taxon>
        <taxon>Heunggongvirae</taxon>
        <taxon>Peploviricota</taxon>
        <taxon>Herviviricetes</taxon>
        <taxon>Herpesvirales</taxon>
        <taxon>Orthoherpesviridae</taxon>
        <taxon>Betaherpesvirinae</taxon>
        <taxon>Cytomegalovirus</taxon>
        <taxon>Cytomegalovirus cercopithecinebeta5</taxon>
    </lineage>
</organism>
<evidence type="ECO:0000313" key="2">
    <source>
        <dbReference type="EMBL" id="AEV80697.1"/>
    </source>
</evidence>
<dbReference type="EMBL" id="FJ483969">
    <property type="protein sequence ID" value="AEV80697.1"/>
    <property type="molecule type" value="Genomic_DNA"/>
</dbReference>
<feature type="transmembrane region" description="Helical" evidence="1">
    <location>
        <begin position="33"/>
        <end position="55"/>
    </location>
</feature>
<feature type="transmembrane region" description="Helical" evidence="1">
    <location>
        <begin position="148"/>
        <end position="168"/>
    </location>
</feature>
<feature type="transmembrane region" description="Helical" evidence="1">
    <location>
        <begin position="120"/>
        <end position="142"/>
    </location>
</feature>
<organismHost>
    <name type="scientific">Macaca</name>
    <name type="common">macaques</name>
    <dbReference type="NCBI Taxonomy" id="9539"/>
</organismHost>
<keyword evidence="1" id="KW-0812">Transmembrane</keyword>
<protein>
    <submittedName>
        <fullName evidence="2">Membrane protein US18</fullName>
    </submittedName>
</protein>
<gene>
    <name evidence="2" type="primary">US18</name>
</gene>
<accession>G8XU58</accession>
<feature type="transmembrane region" description="Helical" evidence="1">
    <location>
        <begin position="61"/>
        <end position="85"/>
    </location>
</feature>
<dbReference type="Proteomes" id="UP000113346">
    <property type="component" value="Segment"/>
</dbReference>
<proteinExistence type="predicted"/>
<feature type="transmembrane region" description="Helical" evidence="1">
    <location>
        <begin position="221"/>
        <end position="240"/>
    </location>
</feature>
<evidence type="ECO:0000256" key="1">
    <source>
        <dbReference type="SAM" id="Phobius"/>
    </source>
</evidence>